<feature type="binding site" evidence="11">
    <location>
        <position position="110"/>
    </location>
    <ligand>
        <name>S-adenosyl-L-methionine</name>
        <dbReference type="ChEBI" id="CHEBI:59789"/>
    </ligand>
</feature>
<keyword evidence="7 10" id="KW-0506">mRNA capping</keyword>
<dbReference type="PROSITE" id="PS51562">
    <property type="entry name" value="RNA_CAP0_MT"/>
    <property type="match status" value="1"/>
</dbReference>
<feature type="site" description="mRNA cap binding" evidence="12">
    <location>
        <position position="122"/>
    </location>
</feature>
<dbReference type="Proteomes" id="UP000580250">
    <property type="component" value="Unassembled WGS sequence"/>
</dbReference>
<proteinExistence type="inferred from homology"/>
<dbReference type="PIRSF" id="PIRSF028762">
    <property type="entry name" value="ABD1"/>
    <property type="match status" value="1"/>
</dbReference>
<feature type="site" description="mRNA cap binding" evidence="12">
    <location>
        <position position="91"/>
    </location>
</feature>
<evidence type="ECO:0000256" key="5">
    <source>
        <dbReference type="ARBA" id="ARBA00022691"/>
    </source>
</evidence>
<feature type="binding site" evidence="11">
    <location>
        <position position="144"/>
    </location>
    <ligand>
        <name>S-adenosyl-L-methionine</name>
        <dbReference type="ChEBI" id="CHEBI:59789"/>
    </ligand>
</feature>
<feature type="binding site" evidence="11">
    <location>
        <position position="168"/>
    </location>
    <ligand>
        <name>S-adenosyl-L-methionine</name>
        <dbReference type="ChEBI" id="CHEBI:59789"/>
    </ligand>
</feature>
<feature type="domain" description="MRNA cap 0 methyltransferase" evidence="13">
    <location>
        <begin position="46"/>
        <end position="362"/>
    </location>
</feature>
<gene>
    <name evidence="14" type="ORF">MENT_LOCUS3071</name>
</gene>
<evidence type="ECO:0000256" key="2">
    <source>
        <dbReference type="ARBA" id="ARBA00022603"/>
    </source>
</evidence>
<reference evidence="14 15" key="1">
    <citation type="submission" date="2020-08" db="EMBL/GenBank/DDBJ databases">
        <authorList>
            <person name="Koutsovoulos G."/>
            <person name="Danchin GJ E."/>
        </authorList>
    </citation>
    <scope>NUCLEOTIDE SEQUENCE [LARGE SCALE GENOMIC DNA]</scope>
</reference>
<comment type="similarity">
    <text evidence="10">Belongs to the class I-like SAM-binding methyltransferase superfamily. mRNA cap 0 methyltransferase family.</text>
</comment>
<evidence type="ECO:0000256" key="6">
    <source>
        <dbReference type="ARBA" id="ARBA00022884"/>
    </source>
</evidence>
<feature type="site" description="mRNA cap binding" evidence="12">
    <location>
        <position position="97"/>
    </location>
</feature>
<dbReference type="GO" id="GO:0005634">
    <property type="term" value="C:nucleus"/>
    <property type="evidence" value="ECO:0007669"/>
    <property type="project" value="UniProtKB-SubCell"/>
</dbReference>
<evidence type="ECO:0000256" key="12">
    <source>
        <dbReference type="PIRSR" id="PIRSR028762-2"/>
    </source>
</evidence>
<dbReference type="EMBL" id="CAJEWN010000009">
    <property type="protein sequence ID" value="CAD2130658.1"/>
    <property type="molecule type" value="Genomic_DNA"/>
</dbReference>
<dbReference type="InterPro" id="IPR029063">
    <property type="entry name" value="SAM-dependent_MTases_sf"/>
</dbReference>
<dbReference type="InterPro" id="IPR004971">
    <property type="entry name" value="mRNA_G-N7_MeTrfase_dom"/>
</dbReference>
<evidence type="ECO:0000313" key="15">
    <source>
        <dbReference type="Proteomes" id="UP000580250"/>
    </source>
</evidence>
<dbReference type="SUPFAM" id="SSF53335">
    <property type="entry name" value="S-adenosyl-L-methionine-dependent methyltransferases"/>
    <property type="match status" value="1"/>
</dbReference>
<dbReference type="PANTHER" id="PTHR12189:SF2">
    <property type="entry name" value="MRNA CAP GUANINE-N7 METHYLTRANSFERASE"/>
    <property type="match status" value="1"/>
</dbReference>
<evidence type="ECO:0000256" key="8">
    <source>
        <dbReference type="ARBA" id="ARBA00023242"/>
    </source>
</evidence>
<evidence type="ECO:0000256" key="1">
    <source>
        <dbReference type="ARBA" id="ARBA00004123"/>
    </source>
</evidence>
<feature type="binding site" evidence="12">
    <location>
        <begin position="55"/>
        <end position="56"/>
    </location>
    <ligand>
        <name>mRNA</name>
        <dbReference type="ChEBI" id="CHEBI:33699"/>
    </ligand>
</feature>
<evidence type="ECO:0000256" key="3">
    <source>
        <dbReference type="ARBA" id="ARBA00022664"/>
    </source>
</evidence>
<dbReference type="GO" id="GO:0003723">
    <property type="term" value="F:RNA binding"/>
    <property type="evidence" value="ECO:0007669"/>
    <property type="project" value="UniProtKB-KW"/>
</dbReference>
<accession>A0A6V7TQ30</accession>
<dbReference type="OrthoDB" id="10248867at2759"/>
<dbReference type="InterPro" id="IPR039753">
    <property type="entry name" value="RG7MT1"/>
</dbReference>
<evidence type="ECO:0000256" key="7">
    <source>
        <dbReference type="ARBA" id="ARBA00023042"/>
    </source>
</evidence>
<evidence type="ECO:0000256" key="4">
    <source>
        <dbReference type="ARBA" id="ARBA00022679"/>
    </source>
</evidence>
<dbReference type="Pfam" id="PF03291">
    <property type="entry name" value="mRNA_G-N7_MeTrfase"/>
    <property type="match status" value="1"/>
</dbReference>
<evidence type="ECO:0000313" key="14">
    <source>
        <dbReference type="EMBL" id="CAD2130658.1"/>
    </source>
</evidence>
<dbReference type="CDD" id="cd02440">
    <property type="entry name" value="AdoMet_MTases"/>
    <property type="match status" value="1"/>
</dbReference>
<dbReference type="PANTHER" id="PTHR12189">
    <property type="entry name" value="MRNA GUANINE-7- METHYLTRANSFERASE"/>
    <property type="match status" value="1"/>
</dbReference>
<sequence length="374" mass="42507">MADLSKLINNTSENLKNEDISLPSSSLVASHYNAIPEIGIQKRNNSSILHLRNLNNWMKSMLIADTLDRLKSQSEKFGSEQIRVLDLACGKGGDLRKWRVGGIDEIVMTDIAEVSLQDCRDRFNRMRDRKTRRLPFNAHFVQADLIEVDLPDCLPKEAPKQFEIASCQFALHYAFRSEQCARKMIENCTKMIQVGGYFIGTITNASAIVQYLRKSAGNFSNRVCSVSLGNNFSLDEESPIPPFGAEIRFRLEGVVDCPEYLCYFPLLQKILEEMGFQLIYEYDFPDAINNYLKERGNEAIDLMQKMDALEILDKNKFSEADEEEFGPAITKLKSGNEERVGTISKSEWEVITMYKVFAFQKLSVPNETIDGSKS</sequence>
<evidence type="ECO:0000256" key="11">
    <source>
        <dbReference type="PIRSR" id="PIRSR028762-1"/>
    </source>
</evidence>
<dbReference type="EC" id="2.1.1.56" evidence="10"/>
<dbReference type="Gene3D" id="3.40.50.150">
    <property type="entry name" value="Vaccinia Virus protein VP39"/>
    <property type="match status" value="1"/>
</dbReference>
<evidence type="ECO:0000256" key="10">
    <source>
        <dbReference type="PIRNR" id="PIRNR028762"/>
    </source>
</evidence>
<dbReference type="GO" id="GO:0004482">
    <property type="term" value="F:mRNA 5'-cap (guanine-N7-)-methyltransferase activity"/>
    <property type="evidence" value="ECO:0007669"/>
    <property type="project" value="UniProtKB-EC"/>
</dbReference>
<keyword evidence="5 10" id="KW-0949">S-adenosyl-L-methionine</keyword>
<name>A0A6V7TQ30_MELEN</name>
<keyword evidence="3 10" id="KW-0507">mRNA processing</keyword>
<dbReference type="InterPro" id="IPR016899">
    <property type="entry name" value="mRNA_G-N7_MeTrfase_euk"/>
</dbReference>
<feature type="site" description="mRNA cap binding" evidence="12">
    <location>
        <position position="354"/>
    </location>
</feature>
<keyword evidence="8 10" id="KW-0539">Nucleus</keyword>
<organism evidence="14 15">
    <name type="scientific">Meloidogyne enterolobii</name>
    <name type="common">Root-knot nematode worm</name>
    <name type="synonym">Meloidogyne mayaguensis</name>
    <dbReference type="NCBI Taxonomy" id="390850"/>
    <lineage>
        <taxon>Eukaryota</taxon>
        <taxon>Metazoa</taxon>
        <taxon>Ecdysozoa</taxon>
        <taxon>Nematoda</taxon>
        <taxon>Chromadorea</taxon>
        <taxon>Rhabditida</taxon>
        <taxon>Tylenchina</taxon>
        <taxon>Tylenchomorpha</taxon>
        <taxon>Tylenchoidea</taxon>
        <taxon>Meloidogynidae</taxon>
        <taxon>Meloidogyninae</taxon>
        <taxon>Meloidogyne</taxon>
    </lineage>
</organism>
<comment type="catalytic activity">
    <reaction evidence="9">
        <text>a 5'-end (5'-triphosphoguanosine)-ribonucleoside in mRNA + S-adenosyl-L-methionine = a 5'-end (N(7)-methyl 5'-triphosphoguanosine)-ribonucleoside in mRNA + S-adenosyl-L-homocysteine</text>
        <dbReference type="Rhea" id="RHEA:67008"/>
        <dbReference type="Rhea" id="RHEA-COMP:17166"/>
        <dbReference type="Rhea" id="RHEA-COMP:17167"/>
        <dbReference type="ChEBI" id="CHEBI:57856"/>
        <dbReference type="ChEBI" id="CHEBI:59789"/>
        <dbReference type="ChEBI" id="CHEBI:156461"/>
        <dbReference type="ChEBI" id="CHEBI:167617"/>
        <dbReference type="EC" id="2.1.1.56"/>
    </reaction>
</comment>
<keyword evidence="2 10" id="KW-0489">Methyltransferase</keyword>
<keyword evidence="6 10" id="KW-0694">RNA-binding</keyword>
<comment type="subcellular location">
    <subcellularLocation>
        <location evidence="1 10">Nucleus</location>
    </subcellularLocation>
</comment>
<comment type="caution">
    <text evidence="14">The sequence shown here is derived from an EMBL/GenBank/DDBJ whole genome shotgun (WGS) entry which is preliminary data.</text>
</comment>
<evidence type="ECO:0000259" key="13">
    <source>
        <dbReference type="PROSITE" id="PS51562"/>
    </source>
</evidence>
<keyword evidence="4 10" id="KW-0808">Transferase</keyword>
<feature type="site" description="mRNA cap binding" evidence="12">
    <location>
        <position position="172"/>
    </location>
</feature>
<feature type="site" description="mRNA cap binding" evidence="12">
    <location>
        <position position="259"/>
    </location>
</feature>
<feature type="binding site" evidence="11">
    <location>
        <position position="59"/>
    </location>
    <ligand>
        <name>S-adenosyl-L-methionine</name>
        <dbReference type="ChEBI" id="CHEBI:59789"/>
    </ligand>
</feature>
<protein>
    <recommendedName>
        <fullName evidence="10">mRNA cap guanine-N(7) methyltransferase</fullName>
        <ecNumber evidence="10">2.1.1.56</ecNumber>
    </recommendedName>
    <alternativeName>
        <fullName evidence="10">mRNA (guanine-N(7))-methyltransferase</fullName>
    </alternativeName>
    <alternativeName>
        <fullName evidence="10">mRNA cap methyltransferase</fullName>
    </alternativeName>
</protein>
<evidence type="ECO:0000256" key="9">
    <source>
        <dbReference type="ARBA" id="ARBA00044712"/>
    </source>
</evidence>
<feature type="binding site" evidence="11">
    <location>
        <position position="173"/>
    </location>
    <ligand>
        <name>S-adenosyl-L-methionine</name>
        <dbReference type="ChEBI" id="CHEBI:59789"/>
    </ligand>
</feature>
<dbReference type="AlphaFoldDB" id="A0A6V7TQ30"/>
<feature type="binding site" evidence="11">
    <location>
        <position position="88"/>
    </location>
    <ligand>
        <name>S-adenosyl-L-methionine</name>
        <dbReference type="ChEBI" id="CHEBI:59789"/>
    </ligand>
</feature>